<dbReference type="RefSeq" id="WP_143915242.1">
    <property type="nucleotide sequence ID" value="NZ_CANMXV010000003.1"/>
</dbReference>
<reference evidence="1 2" key="1">
    <citation type="submission" date="2019-07" db="EMBL/GenBank/DDBJ databases">
        <title>The draft genome sequence of Aquimarina algiphila M91.</title>
        <authorList>
            <person name="Meng X."/>
        </authorList>
    </citation>
    <scope>NUCLEOTIDE SEQUENCE [LARGE SCALE GENOMIC DNA]</scope>
    <source>
        <strain evidence="1 2">M91</strain>
    </source>
</reference>
<dbReference type="EMBL" id="VLNR01000002">
    <property type="protein sequence ID" value="TSE11318.1"/>
    <property type="molecule type" value="Genomic_DNA"/>
</dbReference>
<name>A0A554VRR9_9FLAO</name>
<dbReference type="AlphaFoldDB" id="A0A554VRR9"/>
<gene>
    <name evidence="1" type="ORF">FOF46_01425</name>
</gene>
<keyword evidence="2" id="KW-1185">Reference proteome</keyword>
<organism evidence="1 2">
    <name type="scientific">Aquimarina algiphila</name>
    <dbReference type="NCBI Taxonomy" id="2047982"/>
    <lineage>
        <taxon>Bacteria</taxon>
        <taxon>Pseudomonadati</taxon>
        <taxon>Bacteroidota</taxon>
        <taxon>Flavobacteriia</taxon>
        <taxon>Flavobacteriales</taxon>
        <taxon>Flavobacteriaceae</taxon>
        <taxon>Aquimarina</taxon>
    </lineage>
</organism>
<evidence type="ECO:0000313" key="1">
    <source>
        <dbReference type="EMBL" id="TSE11318.1"/>
    </source>
</evidence>
<accession>A0A554VRR9</accession>
<protein>
    <submittedName>
        <fullName evidence="1">Uncharacterized protein</fullName>
    </submittedName>
</protein>
<evidence type="ECO:0000313" key="2">
    <source>
        <dbReference type="Proteomes" id="UP000318833"/>
    </source>
</evidence>
<dbReference type="Proteomes" id="UP000318833">
    <property type="component" value="Unassembled WGS sequence"/>
</dbReference>
<sequence length="100" mass="11807">MTKEQAIQLIETKQKEKHILLNQLEKIKNEVEYFIDNVETSNKTVEDVENTDRQSREVLMQLYDINTDLLLAYVVLEKNISILAAENAMYEPYIEKLMNK</sequence>
<proteinExistence type="predicted"/>
<comment type="caution">
    <text evidence="1">The sequence shown here is derived from an EMBL/GenBank/DDBJ whole genome shotgun (WGS) entry which is preliminary data.</text>
</comment>